<sequence>MDAKTVLGASDFYEAPFQVIKNLFSLSSILDIAIVAVLFYWFYLFLRQTRAIGILYGIVILAGLWLVSQWLELIALKTVLRWFVTSIFVAVPVVFQPELRSALEKLGTSTKYVTDWKRLSKFEVDAMVDEVIKAVKLLSKNQIGALIVFVRQSNLGDVIASGEKIYANLNSKLLTNIFTPKAPLHDGAVVVSANKIIAASCTLPLSDEVTDLSLGTRHKAAMSLTMQTDAIALVVSEETGMISLSLAGRLQRNLNLAELKDYLVKNLRG</sequence>
<dbReference type="InterPro" id="IPR036888">
    <property type="entry name" value="DNA_integrity_DisA_N_sf"/>
</dbReference>
<comment type="caution">
    <text evidence="12">The sequence shown here is derived from an EMBL/GenBank/DDBJ whole genome shotgun (WGS) entry which is preliminary data.</text>
</comment>
<evidence type="ECO:0000256" key="9">
    <source>
        <dbReference type="ARBA" id="ARBA00023136"/>
    </source>
</evidence>
<gene>
    <name evidence="12" type="ORF">COS38_01725</name>
</gene>
<evidence type="ECO:0000256" key="7">
    <source>
        <dbReference type="ARBA" id="ARBA00022840"/>
    </source>
</evidence>
<dbReference type="PIRSF" id="PIRSF004793">
    <property type="entry name" value="UCP004793"/>
    <property type="match status" value="1"/>
</dbReference>
<dbReference type="InterPro" id="IPR045585">
    <property type="entry name" value="CdaA_N"/>
</dbReference>
<name>A0A2M7CIE8_9BACT</name>
<accession>A0A2M7CIE8</accession>
<dbReference type="PANTHER" id="PTHR34185:SF1">
    <property type="entry name" value="DIADENYLATE CYCLASE"/>
    <property type="match status" value="1"/>
</dbReference>
<evidence type="ECO:0000256" key="2">
    <source>
        <dbReference type="ARBA" id="ARBA00022475"/>
    </source>
</evidence>
<dbReference type="InterPro" id="IPR014046">
    <property type="entry name" value="C-di-AMP_synthase"/>
</dbReference>
<dbReference type="InterPro" id="IPR050338">
    <property type="entry name" value="DisA"/>
</dbReference>
<dbReference type="GO" id="GO:0005524">
    <property type="term" value="F:ATP binding"/>
    <property type="evidence" value="ECO:0007669"/>
    <property type="project" value="UniProtKB-KW"/>
</dbReference>
<dbReference type="GO" id="GO:0004016">
    <property type="term" value="F:adenylate cyclase activity"/>
    <property type="evidence" value="ECO:0007669"/>
    <property type="project" value="InterPro"/>
</dbReference>
<keyword evidence="3" id="KW-0808">Transferase</keyword>
<keyword evidence="6" id="KW-0547">Nucleotide-binding</keyword>
<feature type="transmembrane region" description="Helical" evidence="10">
    <location>
        <begin position="51"/>
        <end position="68"/>
    </location>
</feature>
<evidence type="ECO:0000256" key="10">
    <source>
        <dbReference type="SAM" id="Phobius"/>
    </source>
</evidence>
<dbReference type="Proteomes" id="UP000229966">
    <property type="component" value="Unassembled WGS sequence"/>
</dbReference>
<dbReference type="GO" id="GO:0006171">
    <property type="term" value="P:cAMP biosynthetic process"/>
    <property type="evidence" value="ECO:0007669"/>
    <property type="project" value="InterPro"/>
</dbReference>
<keyword evidence="9 10" id="KW-0472">Membrane</keyword>
<reference evidence="13" key="1">
    <citation type="submission" date="2017-09" db="EMBL/GenBank/DDBJ databases">
        <title>Depth-based differentiation of microbial function through sediment-hosted aquifers and enrichment of novel symbionts in the deep terrestrial subsurface.</title>
        <authorList>
            <person name="Probst A.J."/>
            <person name="Ladd B."/>
            <person name="Jarett J.K."/>
            <person name="Geller-Mcgrath D.E."/>
            <person name="Sieber C.M.K."/>
            <person name="Emerson J.B."/>
            <person name="Anantharaman K."/>
            <person name="Thomas B.C."/>
            <person name="Malmstrom R."/>
            <person name="Stieglmeier M."/>
            <person name="Klingl A."/>
            <person name="Woyke T."/>
            <person name="Ryan C.M."/>
            <person name="Banfield J.F."/>
        </authorList>
    </citation>
    <scope>NUCLEOTIDE SEQUENCE [LARGE SCALE GENOMIC DNA]</scope>
</reference>
<dbReference type="EMBL" id="PEUM01000048">
    <property type="protein sequence ID" value="PIV25416.1"/>
    <property type="molecule type" value="Genomic_DNA"/>
</dbReference>
<evidence type="ECO:0000313" key="12">
    <source>
        <dbReference type="EMBL" id="PIV25416.1"/>
    </source>
</evidence>
<dbReference type="NCBIfam" id="TIGR00159">
    <property type="entry name" value="diadenylate cyclase CdaA"/>
    <property type="match status" value="1"/>
</dbReference>
<evidence type="ECO:0000256" key="6">
    <source>
        <dbReference type="ARBA" id="ARBA00022741"/>
    </source>
</evidence>
<keyword evidence="7" id="KW-0067">ATP-binding</keyword>
<evidence type="ECO:0000256" key="4">
    <source>
        <dbReference type="ARBA" id="ARBA00022692"/>
    </source>
</evidence>
<dbReference type="SUPFAM" id="SSF143597">
    <property type="entry name" value="YojJ-like"/>
    <property type="match status" value="1"/>
</dbReference>
<keyword evidence="4 10" id="KW-0812">Transmembrane</keyword>
<feature type="domain" description="DAC" evidence="11">
    <location>
        <begin position="96"/>
        <end position="256"/>
    </location>
</feature>
<protein>
    <submittedName>
        <fullName evidence="12">TIGR00159 family protein</fullName>
    </submittedName>
</protein>
<evidence type="ECO:0000259" key="11">
    <source>
        <dbReference type="PROSITE" id="PS51794"/>
    </source>
</evidence>
<dbReference type="Pfam" id="PF02457">
    <property type="entry name" value="DAC"/>
    <property type="match status" value="1"/>
</dbReference>
<dbReference type="Gene3D" id="3.40.1700.10">
    <property type="entry name" value="DNA integrity scanning protein, DisA, N-terminal domain"/>
    <property type="match status" value="1"/>
</dbReference>
<feature type="transmembrane region" description="Helical" evidence="10">
    <location>
        <begin position="23"/>
        <end position="44"/>
    </location>
</feature>
<dbReference type="InterPro" id="IPR034701">
    <property type="entry name" value="CdaA"/>
</dbReference>
<evidence type="ECO:0000256" key="3">
    <source>
        <dbReference type="ARBA" id="ARBA00022679"/>
    </source>
</evidence>
<dbReference type="AlphaFoldDB" id="A0A2M7CIE8"/>
<keyword evidence="2" id="KW-1003">Cell membrane</keyword>
<evidence type="ECO:0000256" key="1">
    <source>
        <dbReference type="ARBA" id="ARBA00000877"/>
    </source>
</evidence>
<comment type="catalytic activity">
    <reaction evidence="1">
        <text>2 ATP = 3',3'-c-di-AMP + 2 diphosphate</text>
        <dbReference type="Rhea" id="RHEA:35655"/>
        <dbReference type="ChEBI" id="CHEBI:30616"/>
        <dbReference type="ChEBI" id="CHEBI:33019"/>
        <dbReference type="ChEBI" id="CHEBI:71500"/>
        <dbReference type="EC" id="2.7.7.85"/>
    </reaction>
</comment>
<evidence type="ECO:0000256" key="8">
    <source>
        <dbReference type="ARBA" id="ARBA00022989"/>
    </source>
</evidence>
<keyword evidence="8 10" id="KW-1133">Transmembrane helix</keyword>
<organism evidence="12 13">
    <name type="scientific">Candidatus Berkelbacteria bacterium CG03_land_8_20_14_0_80_40_36</name>
    <dbReference type="NCBI Taxonomy" id="1974509"/>
    <lineage>
        <taxon>Bacteria</taxon>
        <taxon>Candidatus Berkelbacteria</taxon>
    </lineage>
</organism>
<dbReference type="PROSITE" id="PS51794">
    <property type="entry name" value="DAC"/>
    <property type="match status" value="1"/>
</dbReference>
<feature type="non-terminal residue" evidence="12">
    <location>
        <position position="269"/>
    </location>
</feature>
<dbReference type="GO" id="GO:0106408">
    <property type="term" value="F:diadenylate cyclase activity"/>
    <property type="evidence" value="ECO:0007669"/>
    <property type="project" value="UniProtKB-EC"/>
</dbReference>
<evidence type="ECO:0000313" key="13">
    <source>
        <dbReference type="Proteomes" id="UP000229966"/>
    </source>
</evidence>
<dbReference type="HAMAP" id="MF_01499">
    <property type="entry name" value="DacA"/>
    <property type="match status" value="1"/>
</dbReference>
<proteinExistence type="inferred from homology"/>
<keyword evidence="5" id="KW-0548">Nucleotidyltransferase</keyword>
<dbReference type="InterPro" id="IPR003390">
    <property type="entry name" value="DNA_integrity_scan_DisA_N"/>
</dbReference>
<dbReference type="Pfam" id="PF19293">
    <property type="entry name" value="CdaA_N"/>
    <property type="match status" value="1"/>
</dbReference>
<evidence type="ECO:0000256" key="5">
    <source>
        <dbReference type="ARBA" id="ARBA00022695"/>
    </source>
</evidence>
<dbReference type="PANTHER" id="PTHR34185">
    <property type="entry name" value="DIADENYLATE CYCLASE"/>
    <property type="match status" value="1"/>
</dbReference>